<dbReference type="InterPro" id="IPR002048">
    <property type="entry name" value="EF_hand_dom"/>
</dbReference>
<dbReference type="SMART" id="SM00054">
    <property type="entry name" value="EFh"/>
    <property type="match status" value="2"/>
</dbReference>
<sequence>MSAAVVAAAARRSAKRQQKQKHEMQERQKAAYKIFQKFDTDHSGTLDDVQLRNMLAYANEGKPVSDEVVRWCRGVAEASDAANRANGVSLRGCMMAVDAFYAYKKNEPQINELFSQYDTNKSGVLEPDQLKALLTDLNDGVAPSPEELHWVISTTDKRDGVLEGTINKAEVMFAISLWYSVLDETQEDGSSCIIN</sequence>
<dbReference type="PROSITE" id="PS50222">
    <property type="entry name" value="EF_HAND_2"/>
    <property type="match status" value="2"/>
</dbReference>
<dbReference type="InterPro" id="IPR011992">
    <property type="entry name" value="EF-hand-dom_pair"/>
</dbReference>
<dbReference type="Gene3D" id="1.10.238.10">
    <property type="entry name" value="EF-hand"/>
    <property type="match status" value="2"/>
</dbReference>
<accession>A0A7S0R6X3</accession>
<reference evidence="2" key="1">
    <citation type="submission" date="2021-01" db="EMBL/GenBank/DDBJ databases">
        <authorList>
            <person name="Corre E."/>
            <person name="Pelletier E."/>
            <person name="Niang G."/>
            <person name="Scheremetjew M."/>
            <person name="Finn R."/>
            <person name="Kale V."/>
            <person name="Holt S."/>
            <person name="Cochrane G."/>
            <person name="Meng A."/>
            <person name="Brown T."/>
            <person name="Cohen L."/>
        </authorList>
    </citation>
    <scope>NUCLEOTIDE SEQUENCE</scope>
    <source>
        <strain evidence="2">CCMP722</strain>
    </source>
</reference>
<dbReference type="SUPFAM" id="SSF47473">
    <property type="entry name" value="EF-hand"/>
    <property type="match status" value="1"/>
</dbReference>
<dbReference type="AlphaFoldDB" id="A0A7S0R6X3"/>
<evidence type="ECO:0000259" key="1">
    <source>
        <dbReference type="PROSITE" id="PS50222"/>
    </source>
</evidence>
<proteinExistence type="predicted"/>
<gene>
    <name evidence="2" type="ORF">POBO1169_LOCUS9501</name>
</gene>
<dbReference type="GO" id="GO:0005509">
    <property type="term" value="F:calcium ion binding"/>
    <property type="evidence" value="ECO:0007669"/>
    <property type="project" value="InterPro"/>
</dbReference>
<feature type="domain" description="EF-hand" evidence="1">
    <location>
        <begin position="105"/>
        <end position="140"/>
    </location>
</feature>
<feature type="domain" description="EF-hand" evidence="1">
    <location>
        <begin position="26"/>
        <end position="61"/>
    </location>
</feature>
<name>A0A7S0R6X3_9CHLO</name>
<organism evidence="2">
    <name type="scientific">Pyramimonas obovata</name>
    <dbReference type="NCBI Taxonomy" id="1411642"/>
    <lineage>
        <taxon>Eukaryota</taxon>
        <taxon>Viridiplantae</taxon>
        <taxon>Chlorophyta</taxon>
        <taxon>Pyramimonadophyceae</taxon>
        <taxon>Pyramimonadales</taxon>
        <taxon>Pyramimonadaceae</taxon>
        <taxon>Pyramimonas</taxon>
        <taxon>Pyramimonas incertae sedis</taxon>
    </lineage>
</organism>
<protein>
    <recommendedName>
        <fullName evidence="1">EF-hand domain-containing protein</fullName>
    </recommendedName>
</protein>
<dbReference type="Pfam" id="PF13405">
    <property type="entry name" value="EF-hand_6"/>
    <property type="match status" value="2"/>
</dbReference>
<evidence type="ECO:0000313" key="2">
    <source>
        <dbReference type="EMBL" id="CAD8668382.1"/>
    </source>
</evidence>
<dbReference type="EMBL" id="HBFA01018593">
    <property type="protein sequence ID" value="CAD8668382.1"/>
    <property type="molecule type" value="Transcribed_RNA"/>
</dbReference>